<reference evidence="2" key="1">
    <citation type="journal article" date="2019" name="Int. J. Syst. Evol. Microbiol.">
        <title>The Global Catalogue of Microorganisms (GCM) 10K type strain sequencing project: providing services to taxonomists for standard genome sequencing and annotation.</title>
        <authorList>
            <consortium name="The Broad Institute Genomics Platform"/>
            <consortium name="The Broad Institute Genome Sequencing Center for Infectious Disease"/>
            <person name="Wu L."/>
            <person name="Ma J."/>
        </authorList>
    </citation>
    <scope>NUCLEOTIDE SEQUENCE [LARGE SCALE GENOMIC DNA]</scope>
    <source>
        <strain evidence="2">CCUG 42722</strain>
    </source>
</reference>
<comment type="caution">
    <text evidence="1">The sequence shown here is derived from an EMBL/GenBank/DDBJ whole genome shotgun (WGS) entry which is preliminary data.</text>
</comment>
<accession>A0ABV9HC22</accession>
<dbReference type="Proteomes" id="UP001596011">
    <property type="component" value="Unassembled WGS sequence"/>
</dbReference>
<evidence type="ECO:0000313" key="1">
    <source>
        <dbReference type="EMBL" id="MFC4627003.1"/>
    </source>
</evidence>
<dbReference type="EMBL" id="JBHSFI010000001">
    <property type="protein sequence ID" value="MFC4627003.1"/>
    <property type="molecule type" value="Genomic_DNA"/>
</dbReference>
<organism evidence="1 2">
    <name type="scientific">Promicromonospora alba</name>
    <dbReference type="NCBI Taxonomy" id="1616110"/>
    <lineage>
        <taxon>Bacteria</taxon>
        <taxon>Bacillati</taxon>
        <taxon>Actinomycetota</taxon>
        <taxon>Actinomycetes</taxon>
        <taxon>Micrococcales</taxon>
        <taxon>Promicromonosporaceae</taxon>
        <taxon>Promicromonospora</taxon>
    </lineage>
</organism>
<dbReference type="RefSeq" id="WP_377131668.1">
    <property type="nucleotide sequence ID" value="NZ_JBHSFI010000001.1"/>
</dbReference>
<proteinExistence type="predicted"/>
<evidence type="ECO:0000313" key="2">
    <source>
        <dbReference type="Proteomes" id="UP001596011"/>
    </source>
</evidence>
<protein>
    <submittedName>
        <fullName evidence="1">Uncharacterized protein</fullName>
    </submittedName>
</protein>
<keyword evidence="2" id="KW-1185">Reference proteome</keyword>
<name>A0ABV9HC22_9MICO</name>
<sequence length="91" mass="10407">MTEDLLGTVLQRNPGNPARALREWEMRLRPFIADHQKSGRRDLVMFVPQTRRDKARRTMSQTLLGNGTTKRLMQRALAGQFKEKSIDVAAA</sequence>
<gene>
    <name evidence="1" type="ORF">ACFO6V_02075</name>
</gene>